<dbReference type="OrthoDB" id="7724709at2"/>
<evidence type="ECO:0000313" key="2">
    <source>
        <dbReference type="EMBL" id="AGI72311.1"/>
    </source>
</evidence>
<dbReference type="PROSITE" id="PS51257">
    <property type="entry name" value="PROKAR_LIPOPROTEIN"/>
    <property type="match status" value="1"/>
</dbReference>
<proteinExistence type="predicted"/>
<feature type="signal peptide" evidence="1">
    <location>
        <begin position="1"/>
        <end position="18"/>
    </location>
</feature>
<feature type="chain" id="PRO_5004102948" description="Lipoprotein" evidence="1">
    <location>
        <begin position="19"/>
        <end position="153"/>
    </location>
</feature>
<reference evidence="2 3" key="1">
    <citation type="journal article" date="2013" name="PLoS ONE">
        <title>Poles Apart: Arctic and Antarctic Octadecabacter strains Share High Genome Plasticity and a New Type of Xanthorhodopsin.</title>
        <authorList>
            <person name="Vollmers J."/>
            <person name="Voget S."/>
            <person name="Dietrich S."/>
            <person name="Gollnow K."/>
            <person name="Smits M."/>
            <person name="Meyer K."/>
            <person name="Brinkhoff T."/>
            <person name="Simon M."/>
            <person name="Daniel R."/>
        </authorList>
    </citation>
    <scope>NUCLEOTIDE SEQUENCE [LARGE SCALE GENOMIC DNA]</scope>
    <source>
        <strain evidence="2 3">238</strain>
    </source>
</reference>
<keyword evidence="3" id="KW-1185">Reference proteome</keyword>
<gene>
    <name evidence="2" type="ORF">OA238_c22330</name>
</gene>
<evidence type="ECO:0000313" key="3">
    <source>
        <dbReference type="Proteomes" id="UP000004688"/>
    </source>
</evidence>
<organism evidence="2 3">
    <name type="scientific">Octadecabacter arcticus 238</name>
    <dbReference type="NCBI Taxonomy" id="391616"/>
    <lineage>
        <taxon>Bacteria</taxon>
        <taxon>Pseudomonadati</taxon>
        <taxon>Pseudomonadota</taxon>
        <taxon>Alphaproteobacteria</taxon>
        <taxon>Rhodobacterales</taxon>
        <taxon>Roseobacteraceae</taxon>
        <taxon>Octadecabacter</taxon>
    </lineage>
</organism>
<dbReference type="HOGENOM" id="CLU_1711383_0_0_5"/>
<dbReference type="RefSeq" id="WP_015495406.1">
    <property type="nucleotide sequence ID" value="NC_020908.1"/>
</dbReference>
<name>M9RPF9_9RHOB</name>
<protein>
    <recommendedName>
        <fullName evidence="4">Lipoprotein</fullName>
    </recommendedName>
</protein>
<sequence length="153" mass="16060">MRWVVLTLVMALAGCTEAVVSGVAATAGDAAEGAQQAYIPAYPSNLFVAAAAICDGPAQTVVQPSRNEVRCESFQDTESAAALILQFNGSVQALPKFIIAFTGRDTSLGYLVTADNYIRVPQRSGGAQQVRFPDLSVSNELRALLRAAGSQPL</sequence>
<evidence type="ECO:0000256" key="1">
    <source>
        <dbReference type="SAM" id="SignalP"/>
    </source>
</evidence>
<accession>M9RPF9</accession>
<dbReference type="Proteomes" id="UP000004688">
    <property type="component" value="Chromosome"/>
</dbReference>
<evidence type="ECO:0008006" key="4">
    <source>
        <dbReference type="Google" id="ProtNLM"/>
    </source>
</evidence>
<keyword evidence="1" id="KW-0732">Signal</keyword>
<dbReference type="KEGG" id="oar:OA238_c22330"/>
<dbReference type="eggNOG" id="ENOG5033MDS">
    <property type="taxonomic scope" value="Bacteria"/>
</dbReference>
<dbReference type="AlphaFoldDB" id="M9RPF9"/>
<dbReference type="EMBL" id="CP003742">
    <property type="protein sequence ID" value="AGI72311.1"/>
    <property type="molecule type" value="Genomic_DNA"/>
</dbReference>